<dbReference type="EMBL" id="QVLS01000007">
    <property type="protein sequence ID" value="RFP78167.1"/>
    <property type="molecule type" value="Genomic_DNA"/>
</dbReference>
<proteinExistence type="predicted"/>
<reference evidence="2 3" key="1">
    <citation type="submission" date="2018-08" db="EMBL/GenBank/DDBJ databases">
        <title>Hydrogenophaga sp. LA-38 isolated from sludge.</title>
        <authorList>
            <person name="Im W.-T."/>
        </authorList>
    </citation>
    <scope>NUCLEOTIDE SEQUENCE [LARGE SCALE GENOMIC DNA]</scope>
    <source>
        <strain evidence="2 3">LA-38</strain>
    </source>
</reference>
<accession>A0A372EI85</accession>
<dbReference type="Pfam" id="PF11937">
    <property type="entry name" value="DUF3455"/>
    <property type="match status" value="1"/>
</dbReference>
<dbReference type="PROSITE" id="PS51257">
    <property type="entry name" value="PROKAR_LIPOPROTEIN"/>
    <property type="match status" value="1"/>
</dbReference>
<dbReference type="PANTHER" id="PTHR35567:SF1">
    <property type="entry name" value="CONSERVED FUNGAL PROTEIN (AFU_ORTHOLOGUE AFUA_1G14230)"/>
    <property type="match status" value="1"/>
</dbReference>
<keyword evidence="1" id="KW-0732">Signal</keyword>
<name>A0A372EI85_9BURK</name>
<dbReference type="PANTHER" id="PTHR35567">
    <property type="entry name" value="MALATE DEHYDROGENASE (AFU_ORTHOLOGUE AFUA_2G13800)"/>
    <property type="match status" value="1"/>
</dbReference>
<gene>
    <name evidence="2" type="ORF">DY262_12700</name>
</gene>
<evidence type="ECO:0000256" key="1">
    <source>
        <dbReference type="SAM" id="SignalP"/>
    </source>
</evidence>
<feature type="chain" id="PRO_5016828688" evidence="1">
    <location>
        <begin position="22"/>
        <end position="184"/>
    </location>
</feature>
<sequence length="184" mass="18951">MSMILKTTLAASAVLAMTACASSMGGQPMMFSQAGLPDAVKVPAGHRVAMETVGAGDITYECRAKQGMAGQFEWVFAGPDARLMDRGGKQVGKYYGPPATWESMDGSKITGTQVAVAPGGSGNIPLQLVKANPAMGMGAMQGVTYVQRVATMGGVAPAMACGAANLGAKQVVQYRADYIFYKAA</sequence>
<dbReference type="Proteomes" id="UP000261931">
    <property type="component" value="Unassembled WGS sequence"/>
</dbReference>
<comment type="caution">
    <text evidence="2">The sequence shown here is derived from an EMBL/GenBank/DDBJ whole genome shotgun (WGS) entry which is preliminary data.</text>
</comment>
<evidence type="ECO:0000313" key="3">
    <source>
        <dbReference type="Proteomes" id="UP000261931"/>
    </source>
</evidence>
<evidence type="ECO:0000313" key="2">
    <source>
        <dbReference type="EMBL" id="RFP78167.1"/>
    </source>
</evidence>
<feature type="signal peptide" evidence="1">
    <location>
        <begin position="1"/>
        <end position="21"/>
    </location>
</feature>
<organism evidence="2 3">
    <name type="scientific">Hydrogenophaga borbori</name>
    <dbReference type="NCBI Taxonomy" id="2294117"/>
    <lineage>
        <taxon>Bacteria</taxon>
        <taxon>Pseudomonadati</taxon>
        <taxon>Pseudomonadota</taxon>
        <taxon>Betaproteobacteria</taxon>
        <taxon>Burkholderiales</taxon>
        <taxon>Comamonadaceae</taxon>
        <taxon>Hydrogenophaga</taxon>
    </lineage>
</organism>
<dbReference type="InterPro" id="IPR021851">
    <property type="entry name" value="DUF3455"/>
</dbReference>
<keyword evidence="3" id="KW-1185">Reference proteome</keyword>
<protein>
    <submittedName>
        <fullName evidence="2">DUF3455 domain-containing protein</fullName>
    </submittedName>
</protein>
<dbReference type="AlphaFoldDB" id="A0A372EI85"/>